<feature type="domain" description="DDE-1" evidence="1">
    <location>
        <begin position="5"/>
        <end position="73"/>
    </location>
</feature>
<sequence>MSIFILILDNAPTHPSSTELNEIDPQFFVVYLAPDVTPLIQPMDQGVISALKRPYKTMFLNELLAKEFKEKGSVDEFIKKMESPRLSICYRMPGTVLQ</sequence>
<name>A0AAV8Z1U3_9CUCU</name>
<evidence type="ECO:0000313" key="3">
    <source>
        <dbReference type="Proteomes" id="UP001162162"/>
    </source>
</evidence>
<dbReference type="GO" id="GO:0003676">
    <property type="term" value="F:nucleic acid binding"/>
    <property type="evidence" value="ECO:0007669"/>
    <property type="project" value="InterPro"/>
</dbReference>
<dbReference type="Pfam" id="PF03184">
    <property type="entry name" value="DDE_1"/>
    <property type="match status" value="1"/>
</dbReference>
<dbReference type="AlphaFoldDB" id="A0AAV8Z1U3"/>
<proteinExistence type="predicted"/>
<comment type="caution">
    <text evidence="2">The sequence shown here is derived from an EMBL/GenBank/DDBJ whole genome shotgun (WGS) entry which is preliminary data.</text>
</comment>
<dbReference type="InterPro" id="IPR004875">
    <property type="entry name" value="DDE_SF_endonuclease_dom"/>
</dbReference>
<gene>
    <name evidence="2" type="ORF">NQ318_004861</name>
</gene>
<dbReference type="EMBL" id="JAPWTK010000023">
    <property type="protein sequence ID" value="KAJ8957381.1"/>
    <property type="molecule type" value="Genomic_DNA"/>
</dbReference>
<evidence type="ECO:0000259" key="1">
    <source>
        <dbReference type="Pfam" id="PF03184"/>
    </source>
</evidence>
<dbReference type="Proteomes" id="UP001162162">
    <property type="component" value="Unassembled WGS sequence"/>
</dbReference>
<reference evidence="2" key="1">
    <citation type="journal article" date="2023" name="Insect Mol. Biol.">
        <title>Genome sequencing provides insights into the evolution of gene families encoding plant cell wall-degrading enzymes in longhorned beetles.</title>
        <authorList>
            <person name="Shin N.R."/>
            <person name="Okamura Y."/>
            <person name="Kirsch R."/>
            <person name="Pauchet Y."/>
        </authorList>
    </citation>
    <scope>NUCLEOTIDE SEQUENCE</scope>
    <source>
        <strain evidence="2">AMC_N1</strain>
    </source>
</reference>
<keyword evidence="3" id="KW-1185">Reference proteome</keyword>
<organism evidence="2 3">
    <name type="scientific">Aromia moschata</name>
    <dbReference type="NCBI Taxonomy" id="1265417"/>
    <lineage>
        <taxon>Eukaryota</taxon>
        <taxon>Metazoa</taxon>
        <taxon>Ecdysozoa</taxon>
        <taxon>Arthropoda</taxon>
        <taxon>Hexapoda</taxon>
        <taxon>Insecta</taxon>
        <taxon>Pterygota</taxon>
        <taxon>Neoptera</taxon>
        <taxon>Endopterygota</taxon>
        <taxon>Coleoptera</taxon>
        <taxon>Polyphaga</taxon>
        <taxon>Cucujiformia</taxon>
        <taxon>Chrysomeloidea</taxon>
        <taxon>Cerambycidae</taxon>
        <taxon>Cerambycinae</taxon>
        <taxon>Callichromatini</taxon>
        <taxon>Aromia</taxon>
    </lineage>
</organism>
<evidence type="ECO:0000313" key="2">
    <source>
        <dbReference type="EMBL" id="KAJ8957381.1"/>
    </source>
</evidence>
<protein>
    <recommendedName>
        <fullName evidence="1">DDE-1 domain-containing protein</fullName>
    </recommendedName>
</protein>
<accession>A0AAV8Z1U3</accession>